<feature type="transmembrane region" description="Helical" evidence="1">
    <location>
        <begin position="12"/>
        <end position="30"/>
    </location>
</feature>
<feature type="transmembrane region" description="Helical" evidence="1">
    <location>
        <begin position="368"/>
        <end position="388"/>
    </location>
</feature>
<evidence type="ECO:0000256" key="1">
    <source>
        <dbReference type="SAM" id="Phobius"/>
    </source>
</evidence>
<feature type="transmembrane region" description="Helical" evidence="1">
    <location>
        <begin position="544"/>
        <end position="562"/>
    </location>
</feature>
<dbReference type="EMBL" id="FQVB01000003">
    <property type="protein sequence ID" value="SHE36640.1"/>
    <property type="molecule type" value="Genomic_DNA"/>
</dbReference>
<keyword evidence="1" id="KW-0812">Transmembrane</keyword>
<reference evidence="3" key="1">
    <citation type="submission" date="2016-11" db="EMBL/GenBank/DDBJ databases">
        <authorList>
            <person name="Varghese N."/>
            <person name="Submissions S."/>
        </authorList>
    </citation>
    <scope>NUCLEOTIDE SEQUENCE [LARGE SCALE GENOMIC DNA]</scope>
    <source>
        <strain evidence="3">DSM 9756</strain>
    </source>
</reference>
<sequence length="824" mass="94083">MQNHPITLTIDILMMFIFITSYTAVLALALGHFDPSLVLLTGLTLSLFLWFPLHPKIKHARTSLHLGANDVFFILSILSLALFFRSGPYLYIMGDQDQGVYVNMASEYARNGKPFLKDSVRKIITDKDILELYDSYNHKHSHDPRKAHLKNKYEGAHLPGIYIKNLSKSEYVFQFYPLHPLWMAIIGKIVGLKNCIHALTLFSLLSVVAFYLLALEMSDGDSKTAAFIAILLAVNPLHSFFSKWPVTEVVALTFTAFGFYYFLRFYNSWKHNCQNSLLFLLTMSAASFGCFFFTRISGFMYLPFFYAIMIVTLLLSSNTRLRLHIVAYVSVLFVLYIFSVAYGLHFSFPYSYDIYNISFRKVFGSHRPQLLAILAVSLTILPIVAYLISGKPKIRLLADNFIRKIRSLLPFVFLAILVIAFYKAYLLGFTDRYINDPWLGSRWALAASGWAGFTSTSVIVAIKYLSPITFLAFIVATFKLNKDWLGTAGLVFILGFWFYIAALQWTIPYQYYYARYLLSEIVPYTLLLTVVWTKTAQGRLAKTAKFIGSAVIVMYFAVFSSFQLQGKEADGAYTSLNQISGELTDSDLLLLDRRGFRRYAEIKTPLVYFFGHHVFDVASDEDVLKVASWATSHFPNVYLLSQKPCFIENITLLKCIPYRQAGFEHTRRIPRKFMKDKIVETLWLYKVDTLALASKVIARTGIIDISSPLVEIEGFYGDRLWTNGRGIIRGLDLPFEGSRTLEIVTRGYNPDIRNLHLLAVKTLVNGEEVPLLGSQGVRLYFFLPQHLSPIRSIEIISNTFIPKERNINNDTRKLGLDIVRLQIH</sequence>
<keyword evidence="1" id="KW-1133">Transmembrane helix</keyword>
<dbReference type="OrthoDB" id="1814621at2"/>
<feature type="transmembrane region" description="Helical" evidence="1">
    <location>
        <begin position="171"/>
        <end position="190"/>
    </location>
</feature>
<feature type="transmembrane region" description="Helical" evidence="1">
    <location>
        <begin position="450"/>
        <end position="476"/>
    </location>
</feature>
<feature type="transmembrane region" description="Helical" evidence="1">
    <location>
        <begin position="275"/>
        <end position="294"/>
    </location>
</feature>
<feature type="transmembrane region" description="Helical" evidence="1">
    <location>
        <begin position="325"/>
        <end position="348"/>
    </location>
</feature>
<evidence type="ECO:0000313" key="2">
    <source>
        <dbReference type="EMBL" id="SHE36640.1"/>
    </source>
</evidence>
<feature type="transmembrane region" description="Helical" evidence="1">
    <location>
        <begin position="300"/>
        <end position="318"/>
    </location>
</feature>
<evidence type="ECO:0000313" key="3">
    <source>
        <dbReference type="Proteomes" id="UP000184076"/>
    </source>
</evidence>
<dbReference type="STRING" id="1121391.SAMN02745206_00204"/>
<dbReference type="Proteomes" id="UP000184076">
    <property type="component" value="Unassembled WGS sequence"/>
</dbReference>
<gene>
    <name evidence="2" type="ORF">SAMN02745206_00204</name>
</gene>
<keyword evidence="3" id="KW-1185">Reference proteome</keyword>
<dbReference type="RefSeq" id="WP_073036103.1">
    <property type="nucleotide sequence ID" value="NZ_FQVB01000003.1"/>
</dbReference>
<name>A0A1M4SWS8_9BACT</name>
<protein>
    <recommendedName>
        <fullName evidence="4">Dolichyl-phosphate-mannose-protein mannosyltransferase</fullName>
    </recommendedName>
</protein>
<accession>A0A1M4SWS8</accession>
<feature type="transmembrane region" description="Helical" evidence="1">
    <location>
        <begin position="66"/>
        <end position="84"/>
    </location>
</feature>
<dbReference type="AlphaFoldDB" id="A0A1M4SWS8"/>
<feature type="transmembrane region" description="Helical" evidence="1">
    <location>
        <begin position="37"/>
        <end position="54"/>
    </location>
</feature>
<feature type="transmembrane region" description="Helical" evidence="1">
    <location>
        <begin position="488"/>
        <end position="507"/>
    </location>
</feature>
<proteinExistence type="predicted"/>
<feature type="transmembrane region" description="Helical" evidence="1">
    <location>
        <begin position="247"/>
        <end position="263"/>
    </location>
</feature>
<feature type="transmembrane region" description="Helical" evidence="1">
    <location>
        <begin position="513"/>
        <end position="532"/>
    </location>
</feature>
<feature type="transmembrane region" description="Helical" evidence="1">
    <location>
        <begin position="408"/>
        <end position="430"/>
    </location>
</feature>
<evidence type="ECO:0008006" key="4">
    <source>
        <dbReference type="Google" id="ProtNLM"/>
    </source>
</evidence>
<keyword evidence="1" id="KW-0472">Membrane</keyword>
<organism evidence="2 3">
    <name type="scientific">Desulfacinum infernum DSM 9756</name>
    <dbReference type="NCBI Taxonomy" id="1121391"/>
    <lineage>
        <taxon>Bacteria</taxon>
        <taxon>Pseudomonadati</taxon>
        <taxon>Thermodesulfobacteriota</taxon>
        <taxon>Syntrophobacteria</taxon>
        <taxon>Syntrophobacterales</taxon>
        <taxon>Syntrophobacteraceae</taxon>
        <taxon>Desulfacinum</taxon>
    </lineage>
</organism>
<feature type="transmembrane region" description="Helical" evidence="1">
    <location>
        <begin position="196"/>
        <end position="213"/>
    </location>
</feature>